<sequence>MTDISNALRELLLARAAGSIDAEEFERRQAALHAELLAQDAVATRNAGWFWATGIVVVAAAVGIYAWLGNQGGTSAPVSAPPPPMASTDPAPAAPMSPQA</sequence>
<feature type="region of interest" description="Disordered" evidence="1">
    <location>
        <begin position="73"/>
        <end position="100"/>
    </location>
</feature>
<keyword evidence="2" id="KW-0812">Transmembrane</keyword>
<keyword evidence="2" id="KW-1133">Transmembrane helix</keyword>
<reference evidence="3" key="1">
    <citation type="submission" date="2010-07" db="EMBL/GenBank/DDBJ databases">
        <authorList>
            <consortium name="CONSOLIDER consortium CSD2007-00005"/>
            <person name="Guazzaroni M.-E."/>
            <person name="Richter M."/>
            <person name="Garcia-Salamanca A."/>
            <person name="Yarza P."/>
            <person name="Ferrer M."/>
        </authorList>
    </citation>
    <scope>NUCLEOTIDE SEQUENCE</scope>
</reference>
<organism evidence="3">
    <name type="scientific">sediment metagenome</name>
    <dbReference type="NCBI Taxonomy" id="749907"/>
    <lineage>
        <taxon>unclassified sequences</taxon>
        <taxon>metagenomes</taxon>
        <taxon>ecological metagenomes</taxon>
    </lineage>
</organism>
<protein>
    <recommendedName>
        <fullName evidence="4">SHOCT domain-containing protein</fullName>
    </recommendedName>
</protein>
<evidence type="ECO:0000256" key="2">
    <source>
        <dbReference type="SAM" id="Phobius"/>
    </source>
</evidence>
<evidence type="ECO:0000256" key="1">
    <source>
        <dbReference type="SAM" id="MobiDB-lite"/>
    </source>
</evidence>
<accession>D9PJI3</accession>
<name>D9PJI3_9ZZZZ</name>
<evidence type="ECO:0008006" key="4">
    <source>
        <dbReference type="Google" id="ProtNLM"/>
    </source>
</evidence>
<evidence type="ECO:0000313" key="3">
    <source>
        <dbReference type="EMBL" id="EFK96284.1"/>
    </source>
</evidence>
<feature type="non-terminal residue" evidence="3">
    <location>
        <position position="100"/>
    </location>
</feature>
<dbReference type="EMBL" id="ADZX01000522">
    <property type="protein sequence ID" value="EFK96284.1"/>
    <property type="molecule type" value="Genomic_DNA"/>
</dbReference>
<reference evidence="3" key="2">
    <citation type="journal article" date="2011" name="Microb. Ecol.">
        <title>Taxonomic and Functional Metagenomic Profiling of the Microbial Community in the Anoxic Sediment of a Sub-saline Shallow Lake (Laguna de Carrizo, Central Spain).</title>
        <authorList>
            <person name="Ferrer M."/>
            <person name="Guazzaroni M.E."/>
            <person name="Richter M."/>
            <person name="Garcia-Salamanca A."/>
            <person name="Yarza P."/>
            <person name="Suarez-Suarez A."/>
            <person name="Solano J."/>
            <person name="Alcaide M."/>
            <person name="van Dillewijn P."/>
            <person name="Molina-Henares M.A."/>
            <person name="Lopez-Cortes N."/>
            <person name="Al-Ramahi Y."/>
            <person name="Guerrero C."/>
            <person name="Acosta A."/>
            <person name="de Eugenio L.I."/>
            <person name="Martinez V."/>
            <person name="Marques S."/>
            <person name="Rojo F."/>
            <person name="Santero E."/>
            <person name="Genilloud O."/>
            <person name="Perez-Perez J."/>
            <person name="Rossello-Mora R."/>
            <person name="Ramos J.L."/>
        </authorList>
    </citation>
    <scope>NUCLEOTIDE SEQUENCE</scope>
</reference>
<proteinExistence type="predicted"/>
<keyword evidence="2" id="KW-0472">Membrane</keyword>
<dbReference type="AlphaFoldDB" id="D9PJI3"/>
<feature type="compositionally biased region" description="Low complexity" evidence="1">
    <location>
        <begin position="86"/>
        <end position="100"/>
    </location>
</feature>
<feature type="transmembrane region" description="Helical" evidence="2">
    <location>
        <begin position="49"/>
        <end position="68"/>
    </location>
</feature>
<gene>
    <name evidence="3" type="ORF">LDC_1692</name>
</gene>
<comment type="caution">
    <text evidence="3">The sequence shown here is derived from an EMBL/GenBank/DDBJ whole genome shotgun (WGS) entry which is preliminary data.</text>
</comment>